<sequence length="295" mass="33186">MIKKKIFSIITILAFVLVGCKSNKTDNDKEEVNFDYAPNDYIIGIEPGAGAMDAANQAMEDYDLKQKLTTGSSAVMTQMLGDAIKEKAPIVVTGWTPHWKFAKYDLKFLEDPKGSFGKPEEIHTLARKGLKEDKPNAYKLLDNFYWTVDDMQEVLVDLNDGMDIKDAAKKWVDNNQDRVQKMYEGVDRSNGEVISLAHATWDSELSSAYVLKNILEDYGFEVRMMAVEVGPLFAAIAYGSADVTPSAWLPQTHKNYMEKYGDMIDDLGPNLKNAKIGFVVPSYMEIDSIEDLKDY</sequence>
<dbReference type="PROSITE" id="PS51257">
    <property type="entry name" value="PROKAR_LIPOPROTEIN"/>
    <property type="match status" value="1"/>
</dbReference>
<dbReference type="GO" id="GO:0031460">
    <property type="term" value="P:glycine betaine transport"/>
    <property type="evidence" value="ECO:0007669"/>
    <property type="project" value="TreeGrafter"/>
</dbReference>
<evidence type="ECO:0000256" key="1">
    <source>
        <dbReference type="ARBA" id="ARBA00004236"/>
    </source>
</evidence>
<keyword evidence="2" id="KW-0813">Transport</keyword>
<dbReference type="RefSeq" id="WP_102197519.1">
    <property type="nucleotide sequence ID" value="NZ_CAUPDS010000001.1"/>
</dbReference>
<dbReference type="EMBL" id="PNHP01000001">
    <property type="protein sequence ID" value="PMC82451.1"/>
    <property type="molecule type" value="Genomic_DNA"/>
</dbReference>
<evidence type="ECO:0000313" key="7">
    <source>
        <dbReference type="Proteomes" id="UP000235658"/>
    </source>
</evidence>
<dbReference type="Pfam" id="PF04069">
    <property type="entry name" value="OpuAC"/>
    <property type="match status" value="2"/>
</dbReference>
<dbReference type="Gene3D" id="3.40.190.100">
    <property type="entry name" value="Glycine betaine-binding periplasmic protein, domain 2"/>
    <property type="match status" value="1"/>
</dbReference>
<reference evidence="6 7" key="1">
    <citation type="submission" date="2017-09" db="EMBL/GenBank/DDBJ databases">
        <title>Bacterial strain isolated from the female urinary microbiota.</title>
        <authorList>
            <person name="Thomas-White K."/>
            <person name="Kumar N."/>
            <person name="Forster S."/>
            <person name="Putonti C."/>
            <person name="Lawley T."/>
            <person name="Wolfe A.J."/>
        </authorList>
    </citation>
    <scope>NUCLEOTIDE SEQUENCE [LARGE SCALE GENOMIC DNA]</scope>
    <source>
        <strain evidence="6 7">UMB0204</strain>
    </source>
</reference>
<name>A0A2N6UKR8_9FIRM</name>
<dbReference type="PANTHER" id="PTHR47737">
    <property type="entry name" value="GLYCINE BETAINE/PROLINE BETAINE TRANSPORT SYSTEM PERMEASE PROTEIN PROW"/>
    <property type="match status" value="1"/>
</dbReference>
<dbReference type="SUPFAM" id="SSF53850">
    <property type="entry name" value="Periplasmic binding protein-like II"/>
    <property type="match status" value="2"/>
</dbReference>
<dbReference type="Gene3D" id="3.10.105.10">
    <property type="entry name" value="Dipeptide-binding Protein, Domain 3"/>
    <property type="match status" value="1"/>
</dbReference>
<evidence type="ECO:0000313" key="6">
    <source>
        <dbReference type="EMBL" id="PMC82451.1"/>
    </source>
</evidence>
<comment type="caution">
    <text evidence="6">The sequence shown here is derived from an EMBL/GenBank/DDBJ whole genome shotgun (WGS) entry which is preliminary data.</text>
</comment>
<evidence type="ECO:0000256" key="3">
    <source>
        <dbReference type="ARBA" id="ARBA00022475"/>
    </source>
</evidence>
<dbReference type="PANTHER" id="PTHR47737:SF1">
    <property type="entry name" value="GLYCINE BETAINE_PROLINE BETAINE TRANSPORT SYSTEM PERMEASE PROTEIN PROW"/>
    <property type="match status" value="1"/>
</dbReference>
<keyword evidence="4" id="KW-0472">Membrane</keyword>
<keyword evidence="3" id="KW-1003">Cell membrane</keyword>
<accession>A0A2N6UKR8</accession>
<dbReference type="Proteomes" id="UP000235658">
    <property type="component" value="Unassembled WGS sequence"/>
</dbReference>
<evidence type="ECO:0000256" key="2">
    <source>
        <dbReference type="ARBA" id="ARBA00022448"/>
    </source>
</evidence>
<dbReference type="GeneID" id="84577873"/>
<dbReference type="InterPro" id="IPR007210">
    <property type="entry name" value="ABC_Gly_betaine_transp_sub-bd"/>
</dbReference>
<feature type="domain" description="ABC-type glycine betaine transport system substrate-binding" evidence="5">
    <location>
        <begin position="194"/>
        <end position="295"/>
    </location>
</feature>
<evidence type="ECO:0000259" key="5">
    <source>
        <dbReference type="Pfam" id="PF04069"/>
    </source>
</evidence>
<feature type="domain" description="ABC-type glycine betaine transport system substrate-binding" evidence="5">
    <location>
        <begin position="32"/>
        <end position="173"/>
    </location>
</feature>
<dbReference type="GO" id="GO:0015226">
    <property type="term" value="F:carnitine transmembrane transporter activity"/>
    <property type="evidence" value="ECO:0007669"/>
    <property type="project" value="TreeGrafter"/>
</dbReference>
<dbReference type="GO" id="GO:0005275">
    <property type="term" value="F:amine transmembrane transporter activity"/>
    <property type="evidence" value="ECO:0007669"/>
    <property type="project" value="TreeGrafter"/>
</dbReference>
<protein>
    <submittedName>
        <fullName evidence="6">Glycine/betaine ABC transporter</fullName>
    </submittedName>
</protein>
<proteinExistence type="predicted"/>
<evidence type="ECO:0000256" key="4">
    <source>
        <dbReference type="ARBA" id="ARBA00023136"/>
    </source>
</evidence>
<organism evidence="6 7">
    <name type="scientific">Anaerococcus hydrogenalis</name>
    <dbReference type="NCBI Taxonomy" id="33029"/>
    <lineage>
        <taxon>Bacteria</taxon>
        <taxon>Bacillati</taxon>
        <taxon>Bacillota</taxon>
        <taxon>Tissierellia</taxon>
        <taxon>Tissierellales</taxon>
        <taxon>Peptoniphilaceae</taxon>
        <taxon>Anaerococcus</taxon>
    </lineage>
</organism>
<dbReference type="GO" id="GO:0015871">
    <property type="term" value="P:choline transport"/>
    <property type="evidence" value="ECO:0007669"/>
    <property type="project" value="TreeGrafter"/>
</dbReference>
<dbReference type="GO" id="GO:0043190">
    <property type="term" value="C:ATP-binding cassette (ABC) transporter complex"/>
    <property type="evidence" value="ECO:0007669"/>
    <property type="project" value="InterPro"/>
</dbReference>
<dbReference type="AlphaFoldDB" id="A0A2N6UKR8"/>
<comment type="subcellular location">
    <subcellularLocation>
        <location evidence="1">Cell membrane</location>
    </subcellularLocation>
</comment>
<gene>
    <name evidence="6" type="ORF">CJ192_01615</name>
</gene>